<name>A0ABV5ABF6_9BACL</name>
<dbReference type="EMBL" id="JBDXSU010000002">
    <property type="protein sequence ID" value="MFB5189391.1"/>
    <property type="molecule type" value="Genomic_DNA"/>
</dbReference>
<proteinExistence type="predicted"/>
<dbReference type="RefSeq" id="WP_275476721.1">
    <property type="nucleotide sequence ID" value="NZ_CP162940.1"/>
</dbReference>
<organism evidence="1 2">
    <name type="scientific">Alicyclobacillus fastidiosus</name>
    <dbReference type="NCBI Taxonomy" id="392011"/>
    <lineage>
        <taxon>Bacteria</taxon>
        <taxon>Bacillati</taxon>
        <taxon>Bacillota</taxon>
        <taxon>Bacilli</taxon>
        <taxon>Bacillales</taxon>
        <taxon>Alicyclobacillaceae</taxon>
        <taxon>Alicyclobacillus</taxon>
    </lineage>
</organism>
<evidence type="ECO:0000313" key="1">
    <source>
        <dbReference type="EMBL" id="MFB5189391.1"/>
    </source>
</evidence>
<keyword evidence="2" id="KW-1185">Reference proteome</keyword>
<accession>A0ABV5ABF6</accession>
<gene>
    <name evidence="1" type="ORF">KKP3000_002398</name>
</gene>
<dbReference type="Proteomes" id="UP001579974">
    <property type="component" value="Unassembled WGS sequence"/>
</dbReference>
<reference evidence="1 2" key="1">
    <citation type="journal article" date="2024" name="Int. J. Mol. Sci.">
        <title>Exploration of Alicyclobacillus spp. Genome in Search of Antibiotic Resistance.</title>
        <authorList>
            <person name="Bucka-Kolendo J."/>
            <person name="Kiousi D.E."/>
            <person name="Dekowska A."/>
            <person name="Mikolajczuk-Szczyrba A."/>
            <person name="Karadedos D.M."/>
            <person name="Michael P."/>
            <person name="Galanis A."/>
            <person name="Sokolowska B."/>
        </authorList>
    </citation>
    <scope>NUCLEOTIDE SEQUENCE [LARGE SCALE GENOMIC DNA]</scope>
    <source>
        <strain evidence="1 2">KKP 3000</strain>
    </source>
</reference>
<protein>
    <submittedName>
        <fullName evidence="1">Uncharacterized protein</fullName>
    </submittedName>
</protein>
<evidence type="ECO:0000313" key="2">
    <source>
        <dbReference type="Proteomes" id="UP001579974"/>
    </source>
</evidence>
<comment type="caution">
    <text evidence="1">The sequence shown here is derived from an EMBL/GenBank/DDBJ whole genome shotgun (WGS) entry which is preliminary data.</text>
</comment>
<sequence length="111" mass="12377">MCTQRECEQAVGQWVSFRTKWGAHRGIVERVTPRGVLVRVPSDYAPAQLIHATDEDKLNVALTRFGYGVHNAGYWGGYGPGAGYYGGRGRWGYPGYGAWAGGWWLWWLALA</sequence>